<evidence type="ECO:0000313" key="2">
    <source>
        <dbReference type="Proteomes" id="UP001235303"/>
    </source>
</evidence>
<dbReference type="Proteomes" id="UP001235303">
    <property type="component" value="Unassembled WGS sequence"/>
</dbReference>
<dbReference type="EMBL" id="JAQOSP010000135">
    <property type="protein sequence ID" value="MDJ1171995.1"/>
    <property type="molecule type" value="Genomic_DNA"/>
</dbReference>
<reference evidence="1 2" key="1">
    <citation type="submission" date="2023-01" db="EMBL/GenBank/DDBJ databases">
        <title>Novel diversity within Roseofilum (Cyanobacteria; Desertifilaceae) from marine benthic mats with descriptions of four novel species.</title>
        <authorList>
            <person name="Wang Y."/>
            <person name="Berthold D.E."/>
            <person name="Hu J."/>
            <person name="Lefler F.W."/>
            <person name="Laughinghouse H.D. IV."/>
        </authorList>
    </citation>
    <scope>NUCLEOTIDE SEQUENCE [LARGE SCALE GENOMIC DNA]</scope>
    <source>
        <strain evidence="1 2">BLCC-M154</strain>
    </source>
</reference>
<sequence length="549" mass="63854">MSRKKKSSDINSNYIQLEMNFDEIFNPDSSQILNREQINSYDRLKNHDPLEQTLEYMSKLVKAQDQWETTIQTARERLSQKDPRELYLEFFQDLREQIKHSSNQSERLANLLKQVAIRGFGMTKEEVNITPPPKGGHQWKVELNKELVQRHLETHIVGRYFLNSIESDDSLWNNGDFLIGSSDVSQHRSSVPYPARFFNRTVPFLLNNAAGAIVRVSNGKAIFDQGRFNPQPTQDLLQWMLIDPSYQDELEPEDFHRCTASAMDVGQYIFDHEYLLNADRDCPNIILRDGSLFPQDAYLDNYIIDNRRGEFTRKAIKELLKCVNSARDFNRIYCGVSKNVRLKIYSSVLDWYIAKHIDTHWETGNYSLTDGQAMTLLLSSPDCFDNGLKKAICTCLIRRSFTTRATLNEKANLKALDESYFNRYRQRIDDEKSGIDIAPYKDLCKKFHTYMFFIGHSKSPNKLLPRYEFFSANNKDIEMIAAQILTAIKYCSFAVDEDHSFMSDEAITYLIPSVTQQSHTYSKDVGKWLTQNVKHQLLSKYQSLIEKMV</sequence>
<name>A0ABT7AYQ6_9CYAN</name>
<keyword evidence="2" id="KW-1185">Reference proteome</keyword>
<accession>A0ABT7AYQ6</accession>
<dbReference type="RefSeq" id="WP_283755748.1">
    <property type="nucleotide sequence ID" value="NZ_JAQOSP010000135.1"/>
</dbReference>
<protein>
    <submittedName>
        <fullName evidence="1">Uncharacterized protein</fullName>
    </submittedName>
</protein>
<evidence type="ECO:0000313" key="1">
    <source>
        <dbReference type="EMBL" id="MDJ1171995.1"/>
    </source>
</evidence>
<comment type="caution">
    <text evidence="1">The sequence shown here is derived from an EMBL/GenBank/DDBJ whole genome shotgun (WGS) entry which is preliminary data.</text>
</comment>
<gene>
    <name evidence="1" type="ORF">PMG71_21420</name>
</gene>
<proteinExistence type="predicted"/>
<organism evidence="1 2">
    <name type="scientific">Roseofilum acuticapitatum BLCC-M154</name>
    <dbReference type="NCBI Taxonomy" id="3022444"/>
    <lineage>
        <taxon>Bacteria</taxon>
        <taxon>Bacillati</taxon>
        <taxon>Cyanobacteriota</taxon>
        <taxon>Cyanophyceae</taxon>
        <taxon>Desertifilales</taxon>
        <taxon>Desertifilaceae</taxon>
        <taxon>Roseofilum</taxon>
        <taxon>Roseofilum acuticapitatum</taxon>
    </lineage>
</organism>